<evidence type="ECO:0000259" key="2">
    <source>
        <dbReference type="PROSITE" id="PS50191"/>
    </source>
</evidence>
<dbReference type="PROSITE" id="PS50191">
    <property type="entry name" value="CRAL_TRIO"/>
    <property type="match status" value="1"/>
</dbReference>
<dbReference type="InterPro" id="IPR036865">
    <property type="entry name" value="CRAL-TRIO_dom_sf"/>
</dbReference>
<dbReference type="OrthoDB" id="1434354at2759"/>
<feature type="domain" description="CRAL-TRIO" evidence="2">
    <location>
        <begin position="437"/>
        <end position="608"/>
    </location>
</feature>
<evidence type="ECO:0000256" key="1">
    <source>
        <dbReference type="SAM" id="MobiDB-lite"/>
    </source>
</evidence>
<evidence type="ECO:0000313" key="3">
    <source>
        <dbReference type="EMBL" id="PHJ15007.1"/>
    </source>
</evidence>
<evidence type="ECO:0000313" key="4">
    <source>
        <dbReference type="Proteomes" id="UP000221165"/>
    </source>
</evidence>
<keyword evidence="4" id="KW-1185">Reference proteome</keyword>
<feature type="compositionally biased region" description="Polar residues" evidence="1">
    <location>
        <begin position="232"/>
        <end position="244"/>
    </location>
</feature>
<feature type="compositionally biased region" description="Polar residues" evidence="1">
    <location>
        <begin position="631"/>
        <end position="640"/>
    </location>
</feature>
<dbReference type="Gene3D" id="3.40.525.10">
    <property type="entry name" value="CRAL-TRIO lipid binding domain"/>
    <property type="match status" value="1"/>
</dbReference>
<dbReference type="Proteomes" id="UP000221165">
    <property type="component" value="Unassembled WGS sequence"/>
</dbReference>
<dbReference type="VEuPathDB" id="ToxoDB:CSUI_011182"/>
<protein>
    <submittedName>
        <fullName evidence="3">Cral trio domain protein</fullName>
    </submittedName>
</protein>
<feature type="region of interest" description="Disordered" evidence="1">
    <location>
        <begin position="375"/>
        <end position="430"/>
    </location>
</feature>
<dbReference type="SUPFAM" id="SSF52087">
    <property type="entry name" value="CRAL/TRIO domain"/>
    <property type="match status" value="1"/>
</dbReference>
<reference evidence="3 4" key="1">
    <citation type="journal article" date="2017" name="Int. J. Parasitol.">
        <title>The genome of the protozoan parasite Cystoisospora suis and a reverse vaccinology approach to identify vaccine candidates.</title>
        <authorList>
            <person name="Palmieri N."/>
            <person name="Shrestha A."/>
            <person name="Ruttkowski B."/>
            <person name="Beck T."/>
            <person name="Vogl C."/>
            <person name="Tomley F."/>
            <person name="Blake D.P."/>
            <person name="Joachim A."/>
        </authorList>
    </citation>
    <scope>NUCLEOTIDE SEQUENCE [LARGE SCALE GENOMIC DNA]</scope>
    <source>
        <strain evidence="3 4">Wien I</strain>
    </source>
</reference>
<dbReference type="AlphaFoldDB" id="A0A2C6KAD8"/>
<feature type="region of interest" description="Disordered" evidence="1">
    <location>
        <begin position="631"/>
        <end position="666"/>
    </location>
</feature>
<dbReference type="GeneID" id="94434494"/>
<dbReference type="RefSeq" id="XP_067916741.1">
    <property type="nucleotide sequence ID" value="XM_068071283.1"/>
</dbReference>
<comment type="caution">
    <text evidence="3">The sequence shown here is derived from an EMBL/GenBank/DDBJ whole genome shotgun (WGS) entry which is preliminary data.</text>
</comment>
<accession>A0A2C6KAD8</accession>
<proteinExistence type="predicted"/>
<feature type="compositionally biased region" description="Basic and acidic residues" evidence="1">
    <location>
        <begin position="404"/>
        <end position="417"/>
    </location>
</feature>
<dbReference type="EMBL" id="MIGC01009996">
    <property type="protein sequence ID" value="PHJ15007.1"/>
    <property type="molecule type" value="Genomic_DNA"/>
</dbReference>
<feature type="region of interest" description="Disordered" evidence="1">
    <location>
        <begin position="232"/>
        <end position="268"/>
    </location>
</feature>
<organism evidence="3 4">
    <name type="scientific">Cystoisospora suis</name>
    <dbReference type="NCBI Taxonomy" id="483139"/>
    <lineage>
        <taxon>Eukaryota</taxon>
        <taxon>Sar</taxon>
        <taxon>Alveolata</taxon>
        <taxon>Apicomplexa</taxon>
        <taxon>Conoidasida</taxon>
        <taxon>Coccidia</taxon>
        <taxon>Eucoccidiorida</taxon>
        <taxon>Eimeriorina</taxon>
        <taxon>Sarcocystidae</taxon>
        <taxon>Cystoisospora</taxon>
    </lineage>
</organism>
<sequence>MFRSLLSSDFVDVETTPGQALFPSLAFFSWLGKVPKRTETGEPSLFCTPRSNLVLPSPGRVISCLPASLREGEKKHVCVFRGRKKDRKLFPGNTSFSSAQGVRTVTSSISSMAFSRRYTYYTRRPLYGSDQTAPSGLPSPPSPHLFTNAVSPPTAVRRSGRVGARPFSFFLVLFACFPTIIQTRGGLLSEDAKTAYGAGQRGLRESALPDDMVETTDSLRYGKTLLFFSAQSDSRGVPPSASQYSKEHPEADNKVLPPSTPPLSPREIVDAGKKSNQRTAATGVLQGANKPPASSFPYSLETHGTLSAPFSFGEEKADIRTVLSSDQTSGVTRGGAGRRSTEKLYAEAVLSESGRQDDRDPVGYRVSTEAHSYHSKRRAAQVFSTEDGYQRTSPGVEEEAGAQENKKNRWTCRDWRAPPHPSLSGQSAEESLQVPANFEKTSALMPFSYYSIDKRGYYVMVTKFADFDAAEIRKRLTASDIRSFFRFKNLSWYGRLSPLPSMKTIVVADAANVNVPRALYHGGLSTAKTYIQAMTSTIPLIGVRVAEVHVVNVPAAGVILLSLIKALSPKDMEFFVHKTMKDFREYAVGHIGIDNLPEHFGGSNKCSMDDTDMERCFSQFCREAMMLQNGKGTANPSQQNLEEDHKERTKKRVSAVREESFDDLGD</sequence>
<gene>
    <name evidence="3" type="ORF">CSUI_011182</name>
</gene>
<name>A0A2C6KAD8_9APIC</name>
<dbReference type="InterPro" id="IPR001251">
    <property type="entry name" value="CRAL-TRIO_dom"/>
</dbReference>